<organism evidence="1 2">
    <name type="scientific">Tannerella sp. oral taxon BU063 isolate Cell 2</name>
    <dbReference type="NCBI Taxonomy" id="1411148"/>
    <lineage>
        <taxon>Bacteria</taxon>
        <taxon>Pseudomonadati</taxon>
        <taxon>Bacteroidota</taxon>
        <taxon>Bacteroidia</taxon>
        <taxon>Bacteroidales</taxon>
        <taxon>Tannerellaceae</taxon>
        <taxon>Tannerella</taxon>
    </lineage>
</organism>
<accession>W2C4W2</accession>
<dbReference type="PATRIC" id="fig|1411148.3.peg.1482"/>
<dbReference type="AlphaFoldDB" id="W2C4W2"/>
<dbReference type="EMBL" id="AYUF01000479">
    <property type="protein sequence ID" value="ETK01532.1"/>
    <property type="molecule type" value="Genomic_DNA"/>
</dbReference>
<gene>
    <name evidence="1" type="ORF">N425_09355</name>
</gene>
<sequence>MAKILEEILSTEGRWSNFLEDFSPTTSQRQKFLEEIPSTEGRWPNFLE</sequence>
<evidence type="ECO:0000313" key="2">
    <source>
        <dbReference type="Proteomes" id="UP000018837"/>
    </source>
</evidence>
<evidence type="ECO:0000313" key="1">
    <source>
        <dbReference type="EMBL" id="ETK01532.1"/>
    </source>
</evidence>
<name>W2C4W2_9BACT</name>
<proteinExistence type="predicted"/>
<protein>
    <submittedName>
        <fullName evidence="1">Uncharacterized protein</fullName>
    </submittedName>
</protein>
<reference evidence="1 2" key="1">
    <citation type="submission" date="2013-11" db="EMBL/GenBank/DDBJ databases">
        <title>Single cell genomics of uncultured Tannerella BU063 (oral taxon 286).</title>
        <authorList>
            <person name="Beall C.J."/>
            <person name="Campbell A.G."/>
            <person name="Griffen A.L."/>
            <person name="Podar M."/>
            <person name="Leys E.J."/>
        </authorList>
    </citation>
    <scope>NUCLEOTIDE SEQUENCE [LARGE SCALE GENOMIC DNA]</scope>
    <source>
        <strain evidence="1">Cell 2</strain>
    </source>
</reference>
<dbReference type="Proteomes" id="UP000018837">
    <property type="component" value="Unassembled WGS sequence"/>
</dbReference>
<comment type="caution">
    <text evidence="1">The sequence shown here is derived from an EMBL/GenBank/DDBJ whole genome shotgun (WGS) entry which is preliminary data.</text>
</comment>